<accession>A0A364XXQ6</accession>
<dbReference type="RefSeq" id="WP_112748704.1">
    <property type="nucleotide sequence ID" value="NZ_QMFY01000012.1"/>
</dbReference>
<dbReference type="Gene3D" id="3.40.50.150">
    <property type="entry name" value="Vaccinia Virus protein VP39"/>
    <property type="match status" value="1"/>
</dbReference>
<comment type="caution">
    <text evidence="1">The sequence shown here is derived from an EMBL/GenBank/DDBJ whole genome shotgun (WGS) entry which is preliminary data.</text>
</comment>
<protein>
    <submittedName>
        <fullName evidence="1">SAM-dependent methyltransferase</fullName>
    </submittedName>
</protein>
<gene>
    <name evidence="1" type="ORF">DQQ10_20025</name>
</gene>
<keyword evidence="1" id="KW-0489">Methyltransferase</keyword>
<dbReference type="SUPFAM" id="SSF53335">
    <property type="entry name" value="S-adenosyl-L-methionine-dependent methyltransferases"/>
    <property type="match status" value="1"/>
</dbReference>
<evidence type="ECO:0000313" key="1">
    <source>
        <dbReference type="EMBL" id="RAV99190.1"/>
    </source>
</evidence>
<keyword evidence="2" id="KW-1185">Reference proteome</keyword>
<dbReference type="Pfam" id="PF13489">
    <property type="entry name" value="Methyltransf_23"/>
    <property type="match status" value="1"/>
</dbReference>
<evidence type="ECO:0000313" key="2">
    <source>
        <dbReference type="Proteomes" id="UP000251889"/>
    </source>
</evidence>
<dbReference type="Proteomes" id="UP000251889">
    <property type="component" value="Unassembled WGS sequence"/>
</dbReference>
<organism evidence="1 2">
    <name type="scientific">Pseudochryseolinea flava</name>
    <dbReference type="NCBI Taxonomy" id="2059302"/>
    <lineage>
        <taxon>Bacteria</taxon>
        <taxon>Pseudomonadati</taxon>
        <taxon>Bacteroidota</taxon>
        <taxon>Cytophagia</taxon>
        <taxon>Cytophagales</taxon>
        <taxon>Fulvivirgaceae</taxon>
        <taxon>Pseudochryseolinea</taxon>
    </lineage>
</organism>
<dbReference type="OrthoDB" id="517270at2"/>
<dbReference type="AlphaFoldDB" id="A0A364XXQ6"/>
<keyword evidence="1" id="KW-0808">Transferase</keyword>
<dbReference type="InterPro" id="IPR029063">
    <property type="entry name" value="SAM-dependent_MTases_sf"/>
</dbReference>
<dbReference type="GO" id="GO:0008168">
    <property type="term" value="F:methyltransferase activity"/>
    <property type="evidence" value="ECO:0007669"/>
    <property type="project" value="UniProtKB-KW"/>
</dbReference>
<name>A0A364XXQ6_9BACT</name>
<proteinExistence type="predicted"/>
<reference evidence="1 2" key="1">
    <citation type="submission" date="2018-06" db="EMBL/GenBank/DDBJ databases">
        <title>Chryseolinea flavus sp. nov., a member of the phylum Bacteroidetes isolated from soil.</title>
        <authorList>
            <person name="Li Y."/>
            <person name="Wang J."/>
        </authorList>
    </citation>
    <scope>NUCLEOTIDE SEQUENCE [LARGE SCALE GENOMIC DNA]</scope>
    <source>
        <strain evidence="1 2">SDU1-6</strain>
    </source>
</reference>
<dbReference type="EMBL" id="QMFY01000012">
    <property type="protein sequence ID" value="RAV99190.1"/>
    <property type="molecule type" value="Genomic_DNA"/>
</dbReference>
<sequence length="230" mass="26229">MNLIPEEKLVWSPVVANTRMNRERNASGVNSYEQEFGFRPQDFLQERIQQRGFASWLDLCSGQGKALAQVASLFCTMEIQNKARLIGVDLLANDLNVSQEITCLHYEVLPILEFQTQERFDLITCVHGLHYLGDKLQVISNAISFLMPDGLFIGNLDLNNFAVNGRKGDSVIKREFKKNKIEFDQRTHIVKKNGKAIIKFDLRYLGADDTYGPNYTGQESVTSYYQVPQI</sequence>
<dbReference type="GO" id="GO:0032259">
    <property type="term" value="P:methylation"/>
    <property type="evidence" value="ECO:0007669"/>
    <property type="project" value="UniProtKB-KW"/>
</dbReference>